<dbReference type="InterPro" id="IPR050448">
    <property type="entry name" value="OpgB/LTA_synthase_biosynth"/>
</dbReference>
<keyword evidence="7" id="KW-0464">Manganese</keyword>
<dbReference type="InterPro" id="IPR000917">
    <property type="entry name" value="Sulfatase_N"/>
</dbReference>
<keyword evidence="7" id="KW-0479">Metal-binding</keyword>
<evidence type="ECO:0000313" key="11">
    <source>
        <dbReference type="EMBL" id="TDX00962.1"/>
    </source>
</evidence>
<feature type="active site" evidence="6">
    <location>
        <position position="324"/>
    </location>
</feature>
<feature type="transmembrane region" description="Helical" evidence="9">
    <location>
        <begin position="140"/>
        <end position="158"/>
    </location>
</feature>
<gene>
    <name evidence="11" type="ORF">EDB95_1993</name>
</gene>
<evidence type="ECO:0000259" key="10">
    <source>
        <dbReference type="Pfam" id="PF00884"/>
    </source>
</evidence>
<name>A0A4R8DRV8_9BACT</name>
<dbReference type="RefSeq" id="WP_133993109.1">
    <property type="nucleotide sequence ID" value="NZ_SODV01000001.1"/>
</dbReference>
<protein>
    <submittedName>
        <fullName evidence="11">Phosphoglycerol transferase MdoB-like AlkP superfamily enzyme</fullName>
    </submittedName>
</protein>
<dbReference type="PIRSF" id="PIRSF005091">
    <property type="entry name" value="Mmb_sulf_HI1246"/>
    <property type="match status" value="1"/>
</dbReference>
<keyword evidence="4 9" id="KW-1133">Transmembrane helix</keyword>
<dbReference type="Proteomes" id="UP000294498">
    <property type="component" value="Unassembled WGS sequence"/>
</dbReference>
<keyword evidence="2" id="KW-1003">Cell membrane</keyword>
<evidence type="ECO:0000256" key="9">
    <source>
        <dbReference type="SAM" id="Phobius"/>
    </source>
</evidence>
<feature type="binding site" evidence="8">
    <location>
        <position position="505"/>
    </location>
    <ligand>
        <name>Mn(2+)</name>
        <dbReference type="ChEBI" id="CHEBI:29035"/>
    </ligand>
</feature>
<keyword evidence="5 9" id="KW-0472">Membrane</keyword>
<evidence type="ECO:0000256" key="4">
    <source>
        <dbReference type="ARBA" id="ARBA00022989"/>
    </source>
</evidence>
<feature type="binding site" evidence="8">
    <location>
        <position position="506"/>
    </location>
    <ligand>
        <name>Mn(2+)</name>
        <dbReference type="ChEBI" id="CHEBI:29035"/>
    </ligand>
</feature>
<dbReference type="InterPro" id="IPR017850">
    <property type="entry name" value="Alkaline_phosphatase_core_sf"/>
</dbReference>
<comment type="subcellular location">
    <subcellularLocation>
        <location evidence="1">Cell membrane</location>
        <topology evidence="1">Multi-pass membrane protein</topology>
    </subcellularLocation>
</comment>
<feature type="transmembrane region" description="Helical" evidence="9">
    <location>
        <begin position="85"/>
        <end position="104"/>
    </location>
</feature>
<feature type="domain" description="Sulfatase N-terminal" evidence="10">
    <location>
        <begin position="276"/>
        <end position="564"/>
    </location>
</feature>
<evidence type="ECO:0000313" key="12">
    <source>
        <dbReference type="Proteomes" id="UP000294498"/>
    </source>
</evidence>
<keyword evidence="12" id="KW-1185">Reference proteome</keyword>
<evidence type="ECO:0000256" key="6">
    <source>
        <dbReference type="PIRSR" id="PIRSR005091-1"/>
    </source>
</evidence>
<reference evidence="11 12" key="1">
    <citation type="submission" date="2019-03" db="EMBL/GenBank/DDBJ databases">
        <title>Genomic Encyclopedia of Type Strains, Phase IV (KMG-IV): sequencing the most valuable type-strain genomes for metagenomic binning, comparative biology and taxonomic classification.</title>
        <authorList>
            <person name="Goeker M."/>
        </authorList>
    </citation>
    <scope>NUCLEOTIDE SEQUENCE [LARGE SCALE GENOMIC DNA]</scope>
    <source>
        <strain evidence="11 12">DSM 100059</strain>
    </source>
</reference>
<evidence type="ECO:0000256" key="5">
    <source>
        <dbReference type="ARBA" id="ARBA00023136"/>
    </source>
</evidence>
<evidence type="ECO:0000256" key="8">
    <source>
        <dbReference type="PIRSR" id="PIRSR005091-3"/>
    </source>
</evidence>
<comment type="caution">
    <text evidence="11">The sequence shown here is derived from an EMBL/GenBank/DDBJ whole genome shotgun (WGS) entry which is preliminary data.</text>
</comment>
<organism evidence="11 12">
    <name type="scientific">Dinghuibacter silviterrae</name>
    <dbReference type="NCBI Taxonomy" id="1539049"/>
    <lineage>
        <taxon>Bacteria</taxon>
        <taxon>Pseudomonadati</taxon>
        <taxon>Bacteroidota</taxon>
        <taxon>Chitinophagia</taxon>
        <taxon>Chitinophagales</taxon>
        <taxon>Chitinophagaceae</taxon>
        <taxon>Dinghuibacter</taxon>
    </lineage>
</organism>
<dbReference type="Pfam" id="PF00884">
    <property type="entry name" value="Sulfatase"/>
    <property type="match status" value="1"/>
</dbReference>
<keyword evidence="11" id="KW-0808">Transferase</keyword>
<evidence type="ECO:0000256" key="7">
    <source>
        <dbReference type="PIRSR" id="PIRSR005091-2"/>
    </source>
</evidence>
<evidence type="ECO:0000256" key="1">
    <source>
        <dbReference type="ARBA" id="ARBA00004651"/>
    </source>
</evidence>
<dbReference type="AlphaFoldDB" id="A0A4R8DRV8"/>
<feature type="binding site" evidence="8">
    <location>
        <position position="284"/>
    </location>
    <ligand>
        <name>Mn(2+)</name>
        <dbReference type="ChEBI" id="CHEBI:29035"/>
    </ligand>
</feature>
<dbReference type="EMBL" id="SODV01000001">
    <property type="protein sequence ID" value="TDX00962.1"/>
    <property type="molecule type" value="Genomic_DNA"/>
</dbReference>
<feature type="transmembrane region" description="Helical" evidence="9">
    <location>
        <begin position="178"/>
        <end position="197"/>
    </location>
</feature>
<dbReference type="GO" id="GO:0016740">
    <property type="term" value="F:transferase activity"/>
    <property type="evidence" value="ECO:0007669"/>
    <property type="project" value="UniProtKB-KW"/>
</dbReference>
<keyword evidence="3 9" id="KW-0812">Transmembrane</keyword>
<dbReference type="CDD" id="cd16015">
    <property type="entry name" value="LTA_synthase"/>
    <property type="match status" value="1"/>
</dbReference>
<dbReference type="PANTHER" id="PTHR47371">
    <property type="entry name" value="LIPOTEICHOIC ACID SYNTHASE"/>
    <property type="match status" value="1"/>
</dbReference>
<dbReference type="Gene3D" id="3.40.720.10">
    <property type="entry name" value="Alkaline Phosphatase, subunit A"/>
    <property type="match status" value="1"/>
</dbReference>
<dbReference type="OrthoDB" id="9777768at2"/>
<dbReference type="GO" id="GO:0005886">
    <property type="term" value="C:plasma membrane"/>
    <property type="evidence" value="ECO:0007669"/>
    <property type="project" value="UniProtKB-SubCell"/>
</dbReference>
<feature type="binding site" evidence="8">
    <location>
        <position position="324"/>
    </location>
    <ligand>
        <name>Mn(2+)</name>
        <dbReference type="ChEBI" id="CHEBI:29035"/>
    </ligand>
</feature>
<sequence length="660" mass="75031">MFNSLPRYMRWLVFIALVFLVLMSLARLTLFVAYKSPQQTFGTSLPAFWLGVRYDLRDVGILCVVLLLLGSLPWLNPFRTRLGKVVWFVLLWVAAVIFTFVYSLDFQHYAYLSQRLNASVLSYMSDTEASLNMIWESYPVIRIFLLIVGVTLVIMVVLRWGYRQFADAPVRSSRGAAWAWGVLIFLLLGGGIFGHLGQYPLRWSDAFSLSSDREAQLALNPFQSFFSSMKFRKQNYSKTIVKADYPLMASYTGVTDPDSARLNFTRTVPATGTNRPNVILVICESFSGYKSSMWGNPLNTTPFFDSLCRQGAFFDHCFTPHYGTARGVWATVTGIPDVLIDNTSSRNPQAVDQHSVLNDLSEYRKYYFIGGSASWANIRGVLENNLKGLHLYEENDYSSPRLDVWGISDKNLFMEANKVLSKPGDKPFFAIIQTSDNHRPYTIPAEDRKDFHEVGYAPDTLHKYGFEQNEELNAFRYTDFCYRYLIETAQKEAYFRNTIFIFIGDHGIRGDAGDMLPRAWTDQALTCFHVPLLFYAPGLLSPTRHTMNCSQVDVLPSIAGLTGAAYTNTTLGRDLFHERDTASNVSFIMDHDAKEIGVVENGYYYLRQLTGGKEQLVSIRGNDPLPAGKATDSLENRLRNYTDAFYETARYLLLNNRKNP</sequence>
<dbReference type="SUPFAM" id="SSF53649">
    <property type="entry name" value="Alkaline phosphatase-like"/>
    <property type="match status" value="1"/>
</dbReference>
<evidence type="ECO:0000256" key="3">
    <source>
        <dbReference type="ARBA" id="ARBA00022692"/>
    </source>
</evidence>
<feature type="transmembrane region" description="Helical" evidence="9">
    <location>
        <begin position="59"/>
        <end position="78"/>
    </location>
</feature>
<feature type="binding site" evidence="7">
    <location>
        <position position="438"/>
    </location>
    <ligand>
        <name>substrate</name>
    </ligand>
</feature>
<dbReference type="GO" id="GO:0046872">
    <property type="term" value="F:metal ion binding"/>
    <property type="evidence" value="ECO:0007669"/>
    <property type="project" value="UniProtKB-KW"/>
</dbReference>
<evidence type="ECO:0000256" key="2">
    <source>
        <dbReference type="ARBA" id="ARBA00022475"/>
    </source>
</evidence>
<dbReference type="InterPro" id="IPR012160">
    <property type="entry name" value="LtaS-like"/>
</dbReference>
<dbReference type="PANTHER" id="PTHR47371:SF3">
    <property type="entry name" value="PHOSPHOGLYCEROL TRANSFERASE I"/>
    <property type="match status" value="1"/>
</dbReference>
<proteinExistence type="predicted"/>
<accession>A0A4R8DRV8</accession>